<sequence>MELPAYDLKTLFDQLGLPSEGNAIDDFIEKNRLADEVKLIDADFWTPQQAQLLKEWLRADGEEAIVVDELNVRLHDGK</sequence>
<dbReference type="Gene3D" id="1.10.10.1130">
    <property type="entry name" value="Uncharacterised protein PF10982, DUF2789"/>
    <property type="match status" value="1"/>
</dbReference>
<gene>
    <name evidence="1" type="ORF">PS655_05323</name>
</gene>
<dbReference type="EMBL" id="CABVHJ010000024">
    <property type="protein sequence ID" value="VVN39057.1"/>
    <property type="molecule type" value="Genomic_DNA"/>
</dbReference>
<protein>
    <recommendedName>
        <fullName evidence="3">DUF2789 domain-containing protein</fullName>
    </recommendedName>
</protein>
<evidence type="ECO:0000313" key="2">
    <source>
        <dbReference type="Proteomes" id="UP000327167"/>
    </source>
</evidence>
<dbReference type="Pfam" id="PF10982">
    <property type="entry name" value="DUF2789"/>
    <property type="match status" value="1"/>
</dbReference>
<dbReference type="RefSeq" id="WP_150652492.1">
    <property type="nucleotide sequence ID" value="NZ_CABVHJ010000024.1"/>
</dbReference>
<evidence type="ECO:0008006" key="3">
    <source>
        <dbReference type="Google" id="ProtNLM"/>
    </source>
</evidence>
<dbReference type="InterPro" id="IPR038086">
    <property type="entry name" value="DUF2789_sf"/>
</dbReference>
<organism evidence="1 2">
    <name type="scientific">Pseudomonas fluorescens</name>
    <dbReference type="NCBI Taxonomy" id="294"/>
    <lineage>
        <taxon>Bacteria</taxon>
        <taxon>Pseudomonadati</taxon>
        <taxon>Pseudomonadota</taxon>
        <taxon>Gammaproteobacteria</taxon>
        <taxon>Pseudomonadales</taxon>
        <taxon>Pseudomonadaceae</taxon>
        <taxon>Pseudomonas</taxon>
    </lineage>
</organism>
<evidence type="ECO:0000313" key="1">
    <source>
        <dbReference type="EMBL" id="VVN39057.1"/>
    </source>
</evidence>
<dbReference type="AlphaFoldDB" id="A0A5E6XEQ6"/>
<reference evidence="1 2" key="1">
    <citation type="submission" date="2019-09" db="EMBL/GenBank/DDBJ databases">
        <authorList>
            <person name="Chandra G."/>
            <person name="Truman W A."/>
        </authorList>
    </citation>
    <scope>NUCLEOTIDE SEQUENCE [LARGE SCALE GENOMIC DNA]</scope>
    <source>
        <strain evidence="1">PS655</strain>
    </source>
</reference>
<proteinExistence type="predicted"/>
<dbReference type="Proteomes" id="UP000327167">
    <property type="component" value="Unassembled WGS sequence"/>
</dbReference>
<dbReference type="InterPro" id="IPR021250">
    <property type="entry name" value="DUF2789"/>
</dbReference>
<accession>A0A5E6XEQ6</accession>
<name>A0A5E6XEQ6_PSEFL</name>